<feature type="chain" id="PRO_5025526109" evidence="2">
    <location>
        <begin position="18"/>
        <end position="280"/>
    </location>
</feature>
<reference evidence="3" key="1">
    <citation type="journal article" date="2020" name="Stud. Mycol.">
        <title>101 Dothideomycetes genomes: a test case for predicting lifestyles and emergence of pathogens.</title>
        <authorList>
            <person name="Haridas S."/>
            <person name="Albert R."/>
            <person name="Binder M."/>
            <person name="Bloem J."/>
            <person name="Labutti K."/>
            <person name="Salamov A."/>
            <person name="Andreopoulos B."/>
            <person name="Baker S."/>
            <person name="Barry K."/>
            <person name="Bills G."/>
            <person name="Bluhm B."/>
            <person name="Cannon C."/>
            <person name="Castanera R."/>
            <person name="Culley D."/>
            <person name="Daum C."/>
            <person name="Ezra D."/>
            <person name="Gonzalez J."/>
            <person name="Henrissat B."/>
            <person name="Kuo A."/>
            <person name="Liang C."/>
            <person name="Lipzen A."/>
            <person name="Lutzoni F."/>
            <person name="Magnuson J."/>
            <person name="Mondo S."/>
            <person name="Nolan M."/>
            <person name="Ohm R."/>
            <person name="Pangilinan J."/>
            <person name="Park H.-J."/>
            <person name="Ramirez L."/>
            <person name="Alfaro M."/>
            <person name="Sun H."/>
            <person name="Tritt A."/>
            <person name="Yoshinaga Y."/>
            <person name="Zwiers L.-H."/>
            <person name="Turgeon B."/>
            <person name="Goodwin S."/>
            <person name="Spatafora J."/>
            <person name="Crous P."/>
            <person name="Grigoriev I."/>
        </authorList>
    </citation>
    <scope>NUCLEOTIDE SEQUENCE</scope>
    <source>
        <strain evidence="3">ATCC 16933</strain>
    </source>
</reference>
<keyword evidence="4" id="KW-1185">Reference proteome</keyword>
<accession>A0A6A6P4J0</accession>
<evidence type="ECO:0000256" key="2">
    <source>
        <dbReference type="SAM" id="SignalP"/>
    </source>
</evidence>
<evidence type="ECO:0000313" key="4">
    <source>
        <dbReference type="Proteomes" id="UP000799766"/>
    </source>
</evidence>
<proteinExistence type="predicted"/>
<sequence length="280" mass="28767">MYRALPFSLLLVGGASALKKVVHGDSSHRLLARQDMYCYTDDTCSGCFGEGNVLCTEDTCYNPSDGEQCCADGSYCVGATDSCCGFIGGNPSPIGTDGVPGATSDAFDFSSFVLTVTTTESSSDFDFTATATGTAATSQPSNWDCYTDDTDEECCERGGSQWHWCSGGWPQRLCYRPSEGEVCCSDGNSCDTGPSCCADFGATAITPSPTTAASTSAPESTSDSDDDAFTATRPVDQTSRTVNSPTPAEATTTTAPTDAAASVGPMAAAALAAFGLVGLL</sequence>
<keyword evidence="2" id="KW-0732">Signal</keyword>
<evidence type="ECO:0000313" key="3">
    <source>
        <dbReference type="EMBL" id="KAF2458662.1"/>
    </source>
</evidence>
<feature type="compositionally biased region" description="Low complexity" evidence="1">
    <location>
        <begin position="245"/>
        <end position="258"/>
    </location>
</feature>
<gene>
    <name evidence="3" type="ORF">BDY21DRAFT_362887</name>
</gene>
<feature type="signal peptide" evidence="2">
    <location>
        <begin position="1"/>
        <end position="17"/>
    </location>
</feature>
<feature type="region of interest" description="Disordered" evidence="1">
    <location>
        <begin position="208"/>
        <end position="258"/>
    </location>
</feature>
<dbReference type="EMBL" id="MU001677">
    <property type="protein sequence ID" value="KAF2458662.1"/>
    <property type="molecule type" value="Genomic_DNA"/>
</dbReference>
<feature type="compositionally biased region" description="Low complexity" evidence="1">
    <location>
        <begin position="208"/>
        <end position="221"/>
    </location>
</feature>
<dbReference type="OrthoDB" id="5409186at2759"/>
<dbReference type="Proteomes" id="UP000799766">
    <property type="component" value="Unassembled WGS sequence"/>
</dbReference>
<name>A0A6A6P4J0_9PEZI</name>
<dbReference type="AlphaFoldDB" id="A0A6A6P4J0"/>
<evidence type="ECO:0000256" key="1">
    <source>
        <dbReference type="SAM" id="MobiDB-lite"/>
    </source>
</evidence>
<protein>
    <submittedName>
        <fullName evidence="3">Uncharacterized protein</fullName>
    </submittedName>
</protein>
<feature type="compositionally biased region" description="Polar residues" evidence="1">
    <location>
        <begin position="235"/>
        <end position="244"/>
    </location>
</feature>
<organism evidence="3 4">
    <name type="scientific">Lineolata rhizophorae</name>
    <dbReference type="NCBI Taxonomy" id="578093"/>
    <lineage>
        <taxon>Eukaryota</taxon>
        <taxon>Fungi</taxon>
        <taxon>Dikarya</taxon>
        <taxon>Ascomycota</taxon>
        <taxon>Pezizomycotina</taxon>
        <taxon>Dothideomycetes</taxon>
        <taxon>Dothideomycetes incertae sedis</taxon>
        <taxon>Lineolatales</taxon>
        <taxon>Lineolataceae</taxon>
        <taxon>Lineolata</taxon>
    </lineage>
</organism>